<protein>
    <submittedName>
        <fullName evidence="2">Uncharacterized protein</fullName>
    </submittedName>
</protein>
<dbReference type="EMBL" id="CM027686">
    <property type="protein sequence ID" value="KAG0524688.1"/>
    <property type="molecule type" value="Genomic_DNA"/>
</dbReference>
<gene>
    <name evidence="2" type="ORF">BDA96_07G233000</name>
</gene>
<accession>A0A921QMZ5</accession>
<feature type="region of interest" description="Disordered" evidence="1">
    <location>
        <begin position="1"/>
        <end position="31"/>
    </location>
</feature>
<evidence type="ECO:0000313" key="2">
    <source>
        <dbReference type="EMBL" id="KAG0524688.1"/>
    </source>
</evidence>
<dbReference type="Proteomes" id="UP000807115">
    <property type="component" value="Chromosome 7"/>
</dbReference>
<sequence>MWQRTASFPSNQQRVTNRACVTNNEEPSKHSFGRDLVRTMTLTGCLVGSQA</sequence>
<proteinExistence type="predicted"/>
<dbReference type="AlphaFoldDB" id="A0A921QMZ5"/>
<reference evidence="2" key="2">
    <citation type="submission" date="2020-10" db="EMBL/GenBank/DDBJ databases">
        <authorList>
            <person name="Cooper E.A."/>
            <person name="Brenton Z.W."/>
            <person name="Flinn B.S."/>
            <person name="Jenkins J."/>
            <person name="Shu S."/>
            <person name="Flowers D."/>
            <person name="Luo F."/>
            <person name="Wang Y."/>
            <person name="Xia P."/>
            <person name="Barry K."/>
            <person name="Daum C."/>
            <person name="Lipzen A."/>
            <person name="Yoshinaga Y."/>
            <person name="Schmutz J."/>
            <person name="Saski C."/>
            <person name="Vermerris W."/>
            <person name="Kresovich S."/>
        </authorList>
    </citation>
    <scope>NUCLEOTIDE SEQUENCE</scope>
</reference>
<feature type="compositionally biased region" description="Polar residues" evidence="1">
    <location>
        <begin position="1"/>
        <end position="25"/>
    </location>
</feature>
<evidence type="ECO:0000256" key="1">
    <source>
        <dbReference type="SAM" id="MobiDB-lite"/>
    </source>
</evidence>
<reference evidence="2" key="1">
    <citation type="journal article" date="2019" name="BMC Genomics">
        <title>A new reference genome for Sorghum bicolor reveals high levels of sequence similarity between sweet and grain genotypes: implications for the genetics of sugar metabolism.</title>
        <authorList>
            <person name="Cooper E.A."/>
            <person name="Brenton Z.W."/>
            <person name="Flinn B.S."/>
            <person name="Jenkins J."/>
            <person name="Shu S."/>
            <person name="Flowers D."/>
            <person name="Luo F."/>
            <person name="Wang Y."/>
            <person name="Xia P."/>
            <person name="Barry K."/>
            <person name="Daum C."/>
            <person name="Lipzen A."/>
            <person name="Yoshinaga Y."/>
            <person name="Schmutz J."/>
            <person name="Saski C."/>
            <person name="Vermerris W."/>
            <person name="Kresovich S."/>
        </authorList>
    </citation>
    <scope>NUCLEOTIDE SEQUENCE</scope>
</reference>
<name>A0A921QMZ5_SORBI</name>
<organism evidence="2 3">
    <name type="scientific">Sorghum bicolor</name>
    <name type="common">Sorghum</name>
    <name type="synonym">Sorghum vulgare</name>
    <dbReference type="NCBI Taxonomy" id="4558"/>
    <lineage>
        <taxon>Eukaryota</taxon>
        <taxon>Viridiplantae</taxon>
        <taxon>Streptophyta</taxon>
        <taxon>Embryophyta</taxon>
        <taxon>Tracheophyta</taxon>
        <taxon>Spermatophyta</taxon>
        <taxon>Magnoliopsida</taxon>
        <taxon>Liliopsida</taxon>
        <taxon>Poales</taxon>
        <taxon>Poaceae</taxon>
        <taxon>PACMAD clade</taxon>
        <taxon>Panicoideae</taxon>
        <taxon>Andropogonodae</taxon>
        <taxon>Andropogoneae</taxon>
        <taxon>Sorghinae</taxon>
        <taxon>Sorghum</taxon>
    </lineage>
</organism>
<comment type="caution">
    <text evidence="2">The sequence shown here is derived from an EMBL/GenBank/DDBJ whole genome shotgun (WGS) entry which is preliminary data.</text>
</comment>
<evidence type="ECO:0000313" key="3">
    <source>
        <dbReference type="Proteomes" id="UP000807115"/>
    </source>
</evidence>